<dbReference type="PANTHER" id="PTHR24305:SF232">
    <property type="entry name" value="P450, PUTATIVE (EUROFUNG)-RELATED"/>
    <property type="match status" value="1"/>
</dbReference>
<evidence type="ECO:0000256" key="5">
    <source>
        <dbReference type="PIRSR" id="PIRSR602401-1"/>
    </source>
</evidence>
<gene>
    <name evidence="7" type="ORF">PTTW11_02629</name>
</gene>
<evidence type="ECO:0000256" key="3">
    <source>
        <dbReference type="ARBA" id="ARBA00022723"/>
    </source>
</evidence>
<dbReference type="Pfam" id="PF00067">
    <property type="entry name" value="p450"/>
    <property type="match status" value="1"/>
</dbReference>
<proteinExistence type="inferred from homology"/>
<dbReference type="PANTHER" id="PTHR24305">
    <property type="entry name" value="CYTOCHROME P450"/>
    <property type="match status" value="1"/>
</dbReference>
<dbReference type="InterPro" id="IPR001128">
    <property type="entry name" value="Cyt_P450"/>
</dbReference>
<keyword evidence="3 5" id="KW-0479">Metal-binding</keyword>
<comment type="similarity">
    <text evidence="2 6">Belongs to the cytochrome P450 family.</text>
</comment>
<dbReference type="PRINTS" id="PR00385">
    <property type="entry name" value="P450"/>
</dbReference>
<dbReference type="InterPro" id="IPR036396">
    <property type="entry name" value="Cyt_P450_sf"/>
</dbReference>
<dbReference type="SUPFAM" id="SSF48264">
    <property type="entry name" value="Cytochrome P450"/>
    <property type="match status" value="1"/>
</dbReference>
<protein>
    <submittedName>
        <fullName evidence="7">Pisatin demethylase</fullName>
    </submittedName>
</protein>
<dbReference type="PRINTS" id="PR00463">
    <property type="entry name" value="EP450I"/>
</dbReference>
<dbReference type="FunFam" id="1.10.630.10:FF:000050">
    <property type="entry name" value="Cytochrome P450 monooxygenase"/>
    <property type="match status" value="1"/>
</dbReference>
<sequence>MRPPTPSECSNTGRVWHRPDYWRRFKRTYCYPDLGTRLAGSVYIHLHKMLSDEILPLLVRYWPLVLVSTTLAYLLSNKYWKGLNKYPGHWAAGYTNWWRFWDVSKHNHHWTQIALHRNHGDIVRLGPNVLSFADPRAIKAIYGLNKGVYKSDFYPVQGAVANGAPLLSLFSTTDEDFHAKYRRCVNNAFAMSSLVNYEPLVSSTLTYWLDKTEDMFANTGKSCNFSQWLQFFAFDVIGDLTWSKRLGFVEGNKDVDNIIEFLGKFFDYVAPVGQIPILDRLLWKNPISLFAQRIGLDKRVHPVTLFAKERTKERATQVEKIKRFGLSDDERANPRGIDLLAKFAQASHDHEFMDDNRILSTCASMVFAGSETTAISLSAVFYFLVKHPRVYAKLMQELDNAVADGIVESRPDKTVSWTEAQKLPYLDAVVQESFRLHPAPGLIMERVVPQQGMTINGDFIPGGTIVGCNAWVVHRRPEIFGIDVDSFRPERWIEASPQKLKEMKGTMLQFGAGARTCIGKNISLLEIYKLVPSFLRRFEIQLEHPDAEWKTHNAWFVTQKGFNTMFRSRRASP</sequence>
<evidence type="ECO:0000313" key="8">
    <source>
        <dbReference type="Proteomes" id="UP000472372"/>
    </source>
</evidence>
<dbReference type="CDD" id="cd11060">
    <property type="entry name" value="CYP57A1-like"/>
    <property type="match status" value="1"/>
</dbReference>
<evidence type="ECO:0000256" key="1">
    <source>
        <dbReference type="ARBA" id="ARBA00001971"/>
    </source>
</evidence>
<evidence type="ECO:0000256" key="2">
    <source>
        <dbReference type="ARBA" id="ARBA00010617"/>
    </source>
</evidence>
<keyword evidence="5 6" id="KW-0349">Heme</keyword>
<dbReference type="AlphaFoldDB" id="A0A6S6VT17"/>
<dbReference type="GO" id="GO:0020037">
    <property type="term" value="F:heme binding"/>
    <property type="evidence" value="ECO:0007669"/>
    <property type="project" value="InterPro"/>
</dbReference>
<organism evidence="7 8">
    <name type="scientific">Pyrenophora teres f. teres</name>
    <dbReference type="NCBI Taxonomy" id="97479"/>
    <lineage>
        <taxon>Eukaryota</taxon>
        <taxon>Fungi</taxon>
        <taxon>Dikarya</taxon>
        <taxon>Ascomycota</taxon>
        <taxon>Pezizomycotina</taxon>
        <taxon>Dothideomycetes</taxon>
        <taxon>Pleosporomycetidae</taxon>
        <taxon>Pleosporales</taxon>
        <taxon>Pleosporineae</taxon>
        <taxon>Pleosporaceae</taxon>
        <taxon>Pyrenophora</taxon>
    </lineage>
</organism>
<feature type="binding site" description="axial binding residue" evidence="5">
    <location>
        <position position="517"/>
    </location>
    <ligand>
        <name>heme</name>
        <dbReference type="ChEBI" id="CHEBI:30413"/>
    </ligand>
    <ligandPart>
        <name>Fe</name>
        <dbReference type="ChEBI" id="CHEBI:18248"/>
    </ligandPart>
</feature>
<dbReference type="GO" id="GO:0016705">
    <property type="term" value="F:oxidoreductase activity, acting on paired donors, with incorporation or reduction of molecular oxygen"/>
    <property type="evidence" value="ECO:0007669"/>
    <property type="project" value="InterPro"/>
</dbReference>
<evidence type="ECO:0000313" key="7">
    <source>
        <dbReference type="EMBL" id="CAE7014291.1"/>
    </source>
</evidence>
<dbReference type="PROSITE" id="PS00086">
    <property type="entry name" value="CYTOCHROME_P450"/>
    <property type="match status" value="1"/>
</dbReference>
<dbReference type="GO" id="GO:0004497">
    <property type="term" value="F:monooxygenase activity"/>
    <property type="evidence" value="ECO:0007669"/>
    <property type="project" value="UniProtKB-KW"/>
</dbReference>
<comment type="cofactor">
    <cofactor evidence="1 5">
        <name>heme</name>
        <dbReference type="ChEBI" id="CHEBI:30413"/>
    </cofactor>
</comment>
<dbReference type="InterPro" id="IPR002401">
    <property type="entry name" value="Cyt_P450_E_grp-I"/>
</dbReference>
<keyword evidence="6" id="KW-0503">Monooxygenase</keyword>
<accession>A0A6S6VT17</accession>
<dbReference type="InterPro" id="IPR050121">
    <property type="entry name" value="Cytochrome_P450_monoxygenase"/>
</dbReference>
<evidence type="ECO:0000256" key="6">
    <source>
        <dbReference type="RuleBase" id="RU000461"/>
    </source>
</evidence>
<dbReference type="GO" id="GO:0005506">
    <property type="term" value="F:iron ion binding"/>
    <property type="evidence" value="ECO:0007669"/>
    <property type="project" value="InterPro"/>
</dbReference>
<dbReference type="Gene3D" id="1.10.630.10">
    <property type="entry name" value="Cytochrome P450"/>
    <property type="match status" value="1"/>
</dbReference>
<keyword evidence="6" id="KW-0560">Oxidoreductase</keyword>
<keyword evidence="4 5" id="KW-0408">Iron</keyword>
<dbReference type="InterPro" id="IPR017972">
    <property type="entry name" value="Cyt_P450_CS"/>
</dbReference>
<name>A0A6S6VT17_9PLEO</name>
<dbReference type="Proteomes" id="UP000472372">
    <property type="component" value="Chromosome 2"/>
</dbReference>
<reference evidence="7" key="1">
    <citation type="submission" date="2021-02" db="EMBL/GenBank/DDBJ databases">
        <authorList>
            <person name="Syme A R."/>
            <person name="Syme A R."/>
            <person name="Moolhuijzen P."/>
        </authorList>
    </citation>
    <scope>NUCLEOTIDE SEQUENCE</scope>
    <source>
        <strain evidence="7">W1-1</strain>
    </source>
</reference>
<evidence type="ECO:0000256" key="4">
    <source>
        <dbReference type="ARBA" id="ARBA00023004"/>
    </source>
</evidence>
<dbReference type="EMBL" id="HG992978">
    <property type="protein sequence ID" value="CAE7014291.1"/>
    <property type="molecule type" value="Genomic_DNA"/>
</dbReference>